<feature type="compositionally biased region" description="Low complexity" evidence="1">
    <location>
        <begin position="50"/>
        <end position="67"/>
    </location>
</feature>
<feature type="compositionally biased region" description="Low complexity" evidence="1">
    <location>
        <begin position="233"/>
        <end position="250"/>
    </location>
</feature>
<comment type="caution">
    <text evidence="2">The sequence shown here is derived from an EMBL/GenBank/DDBJ whole genome shotgun (WGS) entry which is preliminary data.</text>
</comment>
<evidence type="ECO:0000313" key="4">
    <source>
        <dbReference type="Proteomes" id="UP001218218"/>
    </source>
</evidence>
<evidence type="ECO:0000313" key="2">
    <source>
        <dbReference type="EMBL" id="KAJ7300917.1"/>
    </source>
</evidence>
<dbReference type="EMBL" id="JARIHO010000149">
    <property type="protein sequence ID" value="KAJ7300927.1"/>
    <property type="molecule type" value="Genomic_DNA"/>
</dbReference>
<protein>
    <submittedName>
        <fullName evidence="2">Uncharacterized protein</fullName>
    </submittedName>
</protein>
<name>A0AAD6YWY6_9AGAR</name>
<dbReference type="AlphaFoldDB" id="A0AAD6YWY6"/>
<feature type="compositionally biased region" description="Basic residues" evidence="1">
    <location>
        <begin position="292"/>
        <end position="309"/>
    </location>
</feature>
<feature type="region of interest" description="Disordered" evidence="1">
    <location>
        <begin position="289"/>
        <end position="352"/>
    </location>
</feature>
<proteinExistence type="predicted"/>
<dbReference type="EMBL" id="JARIHO010000149">
    <property type="protein sequence ID" value="KAJ7300917.1"/>
    <property type="molecule type" value="Genomic_DNA"/>
</dbReference>
<sequence length="399" mass="44073">MSPHPQARGNKTDGGCDTRDECSDAGGEQGARCGEDDTAGVGRRQRRCPPRAAANTHIAPDTSSTAWSPSSTALVLMVLMPPGPFIALEPTLPAPPSSLSLEIPTHFSLTASASSACRAAKWVAQLDGRCRSRNKDGGWREGRVESTWRRAGGVPGRENTRKRGAPLPGKCDVEWAEEWNQREYEKGKAFRDAYRDVDKLVPGGRYTVRESPMLLQVSVSVSEPHHRRRVHQSSTSPTPSPTTEASAPAAGHFPLAPSFLLIRLHLDLRYPNFIGDGGDTVLLFSTSAFPSTRRRRPEQRRRRRRHVMRTRALDESMGMSQREHKQEGGSAAREIGAAGRTRRSGGGGSVNGAVVDSEGVERCWGRRRRRCRNCRGSVGRSKWTARRERKQRGWDELKL</sequence>
<accession>A0AAD6YWY6</accession>
<evidence type="ECO:0000313" key="3">
    <source>
        <dbReference type="EMBL" id="KAJ7300927.1"/>
    </source>
</evidence>
<evidence type="ECO:0000256" key="1">
    <source>
        <dbReference type="SAM" id="MobiDB-lite"/>
    </source>
</evidence>
<gene>
    <name evidence="2" type="ORF">DFH08DRAFT_828026</name>
    <name evidence="3" type="ORF">DFH08DRAFT_946246</name>
</gene>
<keyword evidence="4" id="KW-1185">Reference proteome</keyword>
<feature type="region of interest" description="Disordered" evidence="1">
    <location>
        <begin position="375"/>
        <end position="399"/>
    </location>
</feature>
<feature type="region of interest" description="Disordered" evidence="1">
    <location>
        <begin position="221"/>
        <end position="250"/>
    </location>
</feature>
<feature type="compositionally biased region" description="Basic and acidic residues" evidence="1">
    <location>
        <begin position="10"/>
        <end position="22"/>
    </location>
</feature>
<reference evidence="2" key="1">
    <citation type="submission" date="2023-03" db="EMBL/GenBank/DDBJ databases">
        <title>Massive genome expansion in bonnet fungi (Mycena s.s.) driven by repeated elements and novel gene families across ecological guilds.</title>
        <authorList>
            <consortium name="Lawrence Berkeley National Laboratory"/>
            <person name="Harder C.B."/>
            <person name="Miyauchi S."/>
            <person name="Viragh M."/>
            <person name="Kuo A."/>
            <person name="Thoen E."/>
            <person name="Andreopoulos B."/>
            <person name="Lu D."/>
            <person name="Skrede I."/>
            <person name="Drula E."/>
            <person name="Henrissat B."/>
            <person name="Morin E."/>
            <person name="Kohler A."/>
            <person name="Barry K."/>
            <person name="LaButti K."/>
            <person name="Morin E."/>
            <person name="Salamov A."/>
            <person name="Lipzen A."/>
            <person name="Mereny Z."/>
            <person name="Hegedus B."/>
            <person name="Baldrian P."/>
            <person name="Stursova M."/>
            <person name="Weitz H."/>
            <person name="Taylor A."/>
            <person name="Grigoriev I.V."/>
            <person name="Nagy L.G."/>
            <person name="Martin F."/>
            <person name="Kauserud H."/>
        </authorList>
    </citation>
    <scope>NUCLEOTIDE SEQUENCE</scope>
    <source>
        <strain evidence="2">CBHHK002</strain>
    </source>
</reference>
<organism evidence="2 4">
    <name type="scientific">Mycena albidolilacea</name>
    <dbReference type="NCBI Taxonomy" id="1033008"/>
    <lineage>
        <taxon>Eukaryota</taxon>
        <taxon>Fungi</taxon>
        <taxon>Dikarya</taxon>
        <taxon>Basidiomycota</taxon>
        <taxon>Agaricomycotina</taxon>
        <taxon>Agaricomycetes</taxon>
        <taxon>Agaricomycetidae</taxon>
        <taxon>Agaricales</taxon>
        <taxon>Marasmiineae</taxon>
        <taxon>Mycenaceae</taxon>
        <taxon>Mycena</taxon>
    </lineage>
</organism>
<dbReference type="Proteomes" id="UP001218218">
    <property type="component" value="Unassembled WGS sequence"/>
</dbReference>
<feature type="region of interest" description="Disordered" evidence="1">
    <location>
        <begin position="1"/>
        <end position="67"/>
    </location>
</feature>